<dbReference type="RefSeq" id="WP_108516372.1">
    <property type="nucleotide sequence ID" value="NZ_CP026951.1"/>
</dbReference>
<keyword evidence="2" id="KW-1185">Reference proteome</keyword>
<dbReference type="AlphaFoldDB" id="A0A2U1SYG8"/>
<name>A0A2U1SYG8_9MICO</name>
<evidence type="ECO:0000313" key="1">
    <source>
        <dbReference type="EMBL" id="PWB96638.1"/>
    </source>
</evidence>
<dbReference type="EMBL" id="QEEX01000001">
    <property type="protein sequence ID" value="PWB96638.1"/>
    <property type="molecule type" value="Genomic_DNA"/>
</dbReference>
<dbReference type="Pfam" id="PF14539">
    <property type="entry name" value="DUF4442"/>
    <property type="match status" value="1"/>
</dbReference>
<dbReference type="SUPFAM" id="SSF54637">
    <property type="entry name" value="Thioesterase/thiol ester dehydrase-isomerase"/>
    <property type="match status" value="1"/>
</dbReference>
<comment type="caution">
    <text evidence="1">The sequence shown here is derived from an EMBL/GenBank/DDBJ whole genome shotgun (WGS) entry which is preliminary data.</text>
</comment>
<dbReference type="KEGG" id="salc:C2138_06230"/>
<protein>
    <submittedName>
        <fullName evidence="1">DUF4442 domain-containing protein</fullName>
    </submittedName>
</protein>
<gene>
    <name evidence="1" type="ORF">DF220_01390</name>
</gene>
<organism evidence="1 2">
    <name type="scientific">Homoserinimonas hongtaonis</name>
    <dbReference type="NCBI Taxonomy" id="2079791"/>
    <lineage>
        <taxon>Bacteria</taxon>
        <taxon>Bacillati</taxon>
        <taxon>Actinomycetota</taxon>
        <taxon>Actinomycetes</taxon>
        <taxon>Micrococcales</taxon>
        <taxon>Microbacteriaceae</taxon>
        <taxon>Homoserinimonas</taxon>
    </lineage>
</organism>
<dbReference type="OrthoDB" id="9814774at2"/>
<dbReference type="InterPro" id="IPR027961">
    <property type="entry name" value="DUF4442"/>
</dbReference>
<reference evidence="2" key="1">
    <citation type="submission" date="2018-04" db="EMBL/GenBank/DDBJ databases">
        <authorList>
            <person name="Liu S."/>
            <person name="Wang Z."/>
            <person name="Li J."/>
        </authorList>
    </citation>
    <scope>NUCLEOTIDE SEQUENCE [LARGE SCALE GENOMIC DNA]</scope>
    <source>
        <strain evidence="2">S1194</strain>
    </source>
</reference>
<dbReference type="InterPro" id="IPR029069">
    <property type="entry name" value="HotDog_dom_sf"/>
</dbReference>
<sequence>MRARTFRRMLNVWPPLVGAGITILEFSDDYTHVKARLRMNKLNRNAVGSHFGGSIYAMTDPFFMLMLLHHLGKDHVVWDKAAEIEFVKPGRGDVFADFHITPELVDELRAEAADGGRVLRWLTGEVVNSDGDVVAVVRKQLYVRRKRENTAA</sequence>
<accession>A0A2U1SYG8</accession>
<evidence type="ECO:0000313" key="2">
    <source>
        <dbReference type="Proteomes" id="UP000244978"/>
    </source>
</evidence>
<dbReference type="Gene3D" id="3.10.129.10">
    <property type="entry name" value="Hotdog Thioesterase"/>
    <property type="match status" value="1"/>
</dbReference>
<dbReference type="Proteomes" id="UP000244978">
    <property type="component" value="Unassembled WGS sequence"/>
</dbReference>
<proteinExistence type="predicted"/>